<dbReference type="Proteomes" id="UP001196068">
    <property type="component" value="Unassembled WGS sequence"/>
</dbReference>
<organism evidence="1 2">
    <name type="scientific">Plastoroseomonas arctica</name>
    <dbReference type="NCBI Taxonomy" id="1509237"/>
    <lineage>
        <taxon>Bacteria</taxon>
        <taxon>Pseudomonadati</taxon>
        <taxon>Pseudomonadota</taxon>
        <taxon>Alphaproteobacteria</taxon>
        <taxon>Acetobacterales</taxon>
        <taxon>Acetobacteraceae</taxon>
        <taxon>Plastoroseomonas</taxon>
    </lineage>
</organism>
<protein>
    <submittedName>
        <fullName evidence="1">Uncharacterized protein</fullName>
    </submittedName>
</protein>
<gene>
    <name evidence="1" type="ORF">GXW79_04015</name>
</gene>
<proteinExistence type="predicted"/>
<evidence type="ECO:0000313" key="1">
    <source>
        <dbReference type="EMBL" id="MBR0654241.1"/>
    </source>
</evidence>
<reference evidence="1" key="2">
    <citation type="journal article" date="2021" name="Syst. Appl. Microbiol.">
        <title>Roseomonas hellenica sp. nov., isolated from roots of wild-growing Alkanna tinctoria.</title>
        <authorList>
            <person name="Rat A."/>
            <person name="Naranjo H.D."/>
            <person name="Lebbe L."/>
            <person name="Cnockaert M."/>
            <person name="Krigas N."/>
            <person name="Grigoriadou K."/>
            <person name="Maloupa E."/>
            <person name="Willems A."/>
        </authorList>
    </citation>
    <scope>NUCLEOTIDE SEQUENCE</scope>
    <source>
        <strain evidence="1">LMG 28251</strain>
    </source>
</reference>
<accession>A0AAF1JUZ1</accession>
<comment type="caution">
    <text evidence="1">The sequence shown here is derived from an EMBL/GenBank/DDBJ whole genome shotgun (WGS) entry which is preliminary data.</text>
</comment>
<keyword evidence="2" id="KW-1185">Reference proteome</keyword>
<dbReference type="AlphaFoldDB" id="A0AAF1JUZ1"/>
<name>A0AAF1JUZ1_9PROT</name>
<dbReference type="EMBL" id="JAAEDH010000002">
    <property type="protein sequence ID" value="MBR0654241.1"/>
    <property type="molecule type" value="Genomic_DNA"/>
</dbReference>
<reference evidence="1" key="1">
    <citation type="submission" date="2020-01" db="EMBL/GenBank/DDBJ databases">
        <authorList>
            <person name="Rat A."/>
        </authorList>
    </citation>
    <scope>NUCLEOTIDE SEQUENCE</scope>
    <source>
        <strain evidence="1">LMG 28251</strain>
    </source>
</reference>
<dbReference type="RefSeq" id="WP_211873037.1">
    <property type="nucleotide sequence ID" value="NZ_JAAEDH010000002.1"/>
</dbReference>
<sequence length="96" mass="10497">MAEDLAAFAQAALAGPPDAVSDETIQALLTAGLRLYAWKVEQQQRHFLPITTRNAVTPTDVAVTVTELLRAVNLNLFDLSMWADRPRYSADDTGIP</sequence>
<evidence type="ECO:0000313" key="2">
    <source>
        <dbReference type="Proteomes" id="UP001196068"/>
    </source>
</evidence>